<dbReference type="InterPro" id="IPR048020">
    <property type="entry name" value="Transpos_IS3"/>
</dbReference>
<dbReference type="PANTHER" id="PTHR47515">
    <property type="entry name" value="LOW CALCIUM RESPONSE LOCUS PROTEIN T"/>
    <property type="match status" value="1"/>
</dbReference>
<dbReference type="Gene3D" id="3.30.420.10">
    <property type="entry name" value="Ribonuclease H-like superfamily/Ribonuclease H"/>
    <property type="match status" value="1"/>
</dbReference>
<evidence type="ECO:0000259" key="1">
    <source>
        <dbReference type="PROSITE" id="PS50994"/>
    </source>
</evidence>
<dbReference type="NCBIfam" id="NF033516">
    <property type="entry name" value="transpos_IS3"/>
    <property type="match status" value="1"/>
</dbReference>
<evidence type="ECO:0000313" key="3">
    <source>
        <dbReference type="Proteomes" id="UP000005713"/>
    </source>
</evidence>
<proteinExistence type="predicted"/>
<dbReference type="GO" id="GO:0004803">
    <property type="term" value="F:transposase activity"/>
    <property type="evidence" value="ECO:0007669"/>
    <property type="project" value="InterPro"/>
</dbReference>
<dbReference type="InterPro" id="IPR001584">
    <property type="entry name" value="Integrase_cat-core"/>
</dbReference>
<name>A3K4K7_SAGS3</name>
<accession>A3K4K7</accession>
<dbReference type="PANTHER" id="PTHR47515:SF1">
    <property type="entry name" value="BLR2054 PROTEIN"/>
    <property type="match status" value="1"/>
</dbReference>
<gene>
    <name evidence="2" type="ORF">SSE37_01595</name>
</gene>
<dbReference type="PROSITE" id="PS50994">
    <property type="entry name" value="INTEGRASE"/>
    <property type="match status" value="1"/>
</dbReference>
<dbReference type="eggNOG" id="COG3547">
    <property type="taxonomic scope" value="Bacteria"/>
</dbReference>
<reference evidence="2 3" key="1">
    <citation type="submission" date="2006-06" db="EMBL/GenBank/DDBJ databases">
        <authorList>
            <person name="Moran M.A."/>
            <person name="Ferriera S."/>
            <person name="Johnson J."/>
            <person name="Kravitz S."/>
            <person name="Beeson K."/>
            <person name="Sutton G."/>
            <person name="Rogers Y.-H."/>
            <person name="Friedman R."/>
            <person name="Frazier M."/>
            <person name="Venter J.C."/>
        </authorList>
    </citation>
    <scope>NUCLEOTIDE SEQUENCE [LARGE SCALE GENOMIC DNA]</scope>
    <source>
        <strain evidence="2 3">E-37</strain>
    </source>
</reference>
<keyword evidence="3" id="KW-1185">Reference proteome</keyword>
<protein>
    <submittedName>
        <fullName evidence="2">Transposase</fullName>
    </submittedName>
</protein>
<dbReference type="Pfam" id="PF02371">
    <property type="entry name" value="Transposase_20"/>
    <property type="match status" value="1"/>
</dbReference>
<evidence type="ECO:0000313" key="2">
    <source>
        <dbReference type="EMBL" id="EBA07906.1"/>
    </source>
</evidence>
<dbReference type="Pfam" id="PF13683">
    <property type="entry name" value="rve_3"/>
    <property type="match status" value="1"/>
</dbReference>
<dbReference type="AlphaFoldDB" id="A3K4K7"/>
<dbReference type="GO" id="GO:0006313">
    <property type="term" value="P:DNA transposition"/>
    <property type="evidence" value="ECO:0007669"/>
    <property type="project" value="InterPro"/>
</dbReference>
<sequence length="317" mass="35485">MNLKKLRRLYREEKLQVRRRGGRKRALGTRRPMLLPDAPNIRWSLDFVSDALTDGRRFRVLAVVDDYSRECLALVADTSLSGHRVARELDAVIARRGRPAMVVSDNDTELTSMAILSWCQRTGVEWHYIAPGKPMQNGFVESFNGRFRDELLKETLFSTLGEARQQIRAWQDDYTHHRPHSGLGNMTPAEFMAMRGWKCAPRSPRNQPADSPIGRRRGGCQVSEQAAALAGLAPIAHDSGAMRGKRAIGGGRRLLRHVMFQAALVASHHNPLLKIFADRLRAAGKPHKVVITAVARKLVTIANAIGKSRLKWSHQAA</sequence>
<dbReference type="GO" id="GO:0003677">
    <property type="term" value="F:DNA binding"/>
    <property type="evidence" value="ECO:0007669"/>
    <property type="project" value="InterPro"/>
</dbReference>
<dbReference type="InterPro" id="IPR036397">
    <property type="entry name" value="RNaseH_sf"/>
</dbReference>
<dbReference type="Proteomes" id="UP000005713">
    <property type="component" value="Unassembled WGS sequence"/>
</dbReference>
<dbReference type="SUPFAM" id="SSF53098">
    <property type="entry name" value="Ribonuclease H-like"/>
    <property type="match status" value="1"/>
</dbReference>
<dbReference type="GO" id="GO:0015074">
    <property type="term" value="P:DNA integration"/>
    <property type="evidence" value="ECO:0007669"/>
    <property type="project" value="InterPro"/>
</dbReference>
<dbReference type="InterPro" id="IPR003346">
    <property type="entry name" value="Transposase_20"/>
</dbReference>
<comment type="caution">
    <text evidence="2">The sequence shown here is derived from an EMBL/GenBank/DDBJ whole genome shotgun (WGS) entry which is preliminary data.</text>
</comment>
<feature type="domain" description="Integrase catalytic" evidence="1">
    <location>
        <begin position="35"/>
        <end position="196"/>
    </location>
</feature>
<dbReference type="InterPro" id="IPR012337">
    <property type="entry name" value="RNaseH-like_sf"/>
</dbReference>
<dbReference type="EMBL" id="AAYA01000007">
    <property type="protein sequence ID" value="EBA07906.1"/>
    <property type="molecule type" value="Genomic_DNA"/>
</dbReference>
<dbReference type="eggNOG" id="COG2801">
    <property type="taxonomic scope" value="Bacteria"/>
</dbReference>
<organism evidence="2 3">
    <name type="scientific">Sagittula stellata (strain ATCC 700073 / DSM 11524 / E-37)</name>
    <dbReference type="NCBI Taxonomy" id="388399"/>
    <lineage>
        <taxon>Bacteria</taxon>
        <taxon>Pseudomonadati</taxon>
        <taxon>Pseudomonadota</taxon>
        <taxon>Alphaproteobacteria</taxon>
        <taxon>Rhodobacterales</taxon>
        <taxon>Roseobacteraceae</taxon>
        <taxon>Sagittula</taxon>
    </lineage>
</organism>